<keyword evidence="5 9" id="KW-0812">Transmembrane</keyword>
<gene>
    <name evidence="11" type="ORF">Megvenef_00810</name>
</gene>
<evidence type="ECO:0000256" key="1">
    <source>
        <dbReference type="ARBA" id="ARBA00004651"/>
    </source>
</evidence>
<evidence type="ECO:0000313" key="12">
    <source>
        <dbReference type="Proteomes" id="UP001291687"/>
    </source>
</evidence>
<dbReference type="InterPro" id="IPR013525">
    <property type="entry name" value="ABC2_TM"/>
</dbReference>
<feature type="transmembrane region" description="Helical" evidence="9">
    <location>
        <begin position="174"/>
        <end position="193"/>
    </location>
</feature>
<comment type="subcellular location">
    <subcellularLocation>
        <location evidence="1">Cell membrane</location>
        <topology evidence="1">Multi-pass membrane protein</topology>
    </subcellularLocation>
</comment>
<evidence type="ECO:0000256" key="4">
    <source>
        <dbReference type="ARBA" id="ARBA00022475"/>
    </source>
</evidence>
<feature type="transmembrane region" description="Helical" evidence="9">
    <location>
        <begin position="34"/>
        <end position="56"/>
    </location>
</feature>
<dbReference type="Pfam" id="PF01061">
    <property type="entry name" value="ABC2_membrane"/>
    <property type="match status" value="1"/>
</dbReference>
<evidence type="ECO:0000313" key="11">
    <source>
        <dbReference type="EMBL" id="MEA0970841.1"/>
    </source>
</evidence>
<keyword evidence="7" id="KW-0762">Sugar transport</keyword>
<feature type="transmembrane region" description="Helical" evidence="9">
    <location>
        <begin position="68"/>
        <end position="93"/>
    </location>
</feature>
<evidence type="ECO:0000256" key="8">
    <source>
        <dbReference type="ARBA" id="ARBA00023136"/>
    </source>
</evidence>
<keyword evidence="7" id="KW-0625">Polysaccharide transport</keyword>
<evidence type="ECO:0000256" key="9">
    <source>
        <dbReference type="SAM" id="Phobius"/>
    </source>
</evidence>
<evidence type="ECO:0000256" key="3">
    <source>
        <dbReference type="ARBA" id="ARBA00022448"/>
    </source>
</evidence>
<feature type="transmembrane region" description="Helical" evidence="9">
    <location>
        <begin position="231"/>
        <end position="251"/>
    </location>
</feature>
<comment type="caution">
    <text evidence="11">The sequence shown here is derived from an EMBL/GenBank/DDBJ whole genome shotgun (WGS) entry which is preliminary data.</text>
</comment>
<dbReference type="PANTHER" id="PTHR30413:SF10">
    <property type="entry name" value="CAPSULE POLYSACCHARIDE EXPORT INNER-MEMBRANE PROTEIN CTRC"/>
    <property type="match status" value="1"/>
</dbReference>
<keyword evidence="12" id="KW-1185">Reference proteome</keyword>
<keyword evidence="4" id="KW-1003">Cell membrane</keyword>
<evidence type="ECO:0000256" key="6">
    <source>
        <dbReference type="ARBA" id="ARBA00022989"/>
    </source>
</evidence>
<protein>
    <submittedName>
        <fullName evidence="11">ABC transporter permease</fullName>
    </submittedName>
</protein>
<evidence type="ECO:0000256" key="2">
    <source>
        <dbReference type="ARBA" id="ARBA00007783"/>
    </source>
</evidence>
<keyword evidence="8 9" id="KW-0472">Membrane</keyword>
<keyword evidence="6 9" id="KW-1133">Transmembrane helix</keyword>
<keyword evidence="3" id="KW-0813">Transport</keyword>
<dbReference type="Proteomes" id="UP001291687">
    <property type="component" value="Unassembled WGS sequence"/>
</dbReference>
<reference evidence="11 12" key="1">
    <citation type="submission" date="2023-03" db="EMBL/GenBank/DDBJ databases">
        <title>Host association and intracellularity evolved multiple times independently in the Rickettsiales.</title>
        <authorList>
            <person name="Castelli M."/>
            <person name="Nardi T."/>
            <person name="Gammuto L."/>
            <person name="Bellinzona G."/>
            <person name="Sabaneyeva E."/>
            <person name="Potekhin A."/>
            <person name="Serra V."/>
            <person name="Petroni G."/>
            <person name="Sassera D."/>
        </authorList>
    </citation>
    <scope>NUCLEOTIDE SEQUENCE [LARGE SCALE GENOMIC DNA]</scope>
    <source>
        <strain evidence="11 12">Sr 2-6</strain>
    </source>
</reference>
<feature type="transmembrane region" description="Helical" evidence="9">
    <location>
        <begin position="141"/>
        <end position="167"/>
    </location>
</feature>
<dbReference type="PANTHER" id="PTHR30413">
    <property type="entry name" value="INNER MEMBRANE TRANSPORT PERMEASE"/>
    <property type="match status" value="1"/>
</dbReference>
<dbReference type="EMBL" id="JARJFB010000051">
    <property type="protein sequence ID" value="MEA0970841.1"/>
    <property type="molecule type" value="Genomic_DNA"/>
</dbReference>
<organism evidence="11 12">
    <name type="scientific">Candidatus Megaera venefica</name>
    <dbReference type="NCBI Taxonomy" id="2055910"/>
    <lineage>
        <taxon>Bacteria</taxon>
        <taxon>Pseudomonadati</taxon>
        <taxon>Pseudomonadota</taxon>
        <taxon>Alphaproteobacteria</taxon>
        <taxon>Rickettsiales</taxon>
        <taxon>Rickettsiaceae</taxon>
        <taxon>Candidatus Megaera</taxon>
    </lineage>
</organism>
<dbReference type="RefSeq" id="WP_322776739.1">
    <property type="nucleotide sequence ID" value="NZ_JARJFB010000051.1"/>
</dbReference>
<evidence type="ECO:0000259" key="10">
    <source>
        <dbReference type="Pfam" id="PF01061"/>
    </source>
</evidence>
<feature type="domain" description="ABC-2 type transporter transmembrane" evidence="10">
    <location>
        <begin position="20"/>
        <end position="221"/>
    </location>
</feature>
<evidence type="ECO:0000256" key="5">
    <source>
        <dbReference type="ARBA" id="ARBA00022692"/>
    </source>
</evidence>
<accession>A0ABU5NCG1</accession>
<evidence type="ECO:0000256" key="7">
    <source>
        <dbReference type="ARBA" id="ARBA00023047"/>
    </source>
</evidence>
<comment type="similarity">
    <text evidence="2">Belongs to the ABC-2 integral membrane protein family.</text>
</comment>
<sequence length="263" mass="29894">MSHKKSSILHSAIKQFDLYYFLSKQDLQSRFRRSYLGIGWLVVQQLMFALVANIVWSKMFGVESGTFIPFLVVGIAIWGFIVSSMVESCSIFINARGYLKQFSLPQSVFIFRSLLTNAYYLMIGLITALVVFIAFNKFSFLGIIYAIPGLVILLVYFYAASGTMAYLGLRYRDFQHALTGLFSLLFIVTPVIFPPEILIKKGISIVIYMNPFASLIEVVRHPIINAEFAELTQYAIAIGFTSLLLIFQIILAKRWGRLVPFWA</sequence>
<name>A0ABU5NCG1_9RICK</name>
<proteinExistence type="inferred from homology"/>
<feature type="transmembrane region" description="Helical" evidence="9">
    <location>
        <begin position="114"/>
        <end position="135"/>
    </location>
</feature>